<reference evidence="2" key="1">
    <citation type="submission" date="2021-06" db="EMBL/GenBank/DDBJ databases">
        <authorList>
            <person name="Hodson N. C."/>
            <person name="Mongue J. A."/>
            <person name="Jaron S. K."/>
        </authorList>
    </citation>
    <scope>NUCLEOTIDE SEQUENCE</scope>
</reference>
<dbReference type="EMBL" id="CAJVCH010532741">
    <property type="protein sequence ID" value="CAG7824413.1"/>
    <property type="molecule type" value="Genomic_DNA"/>
</dbReference>
<keyword evidence="3" id="KW-1185">Reference proteome</keyword>
<name>A0A8J2PKG5_9HEXA</name>
<evidence type="ECO:0000256" key="1">
    <source>
        <dbReference type="SAM" id="MobiDB-lite"/>
    </source>
</evidence>
<dbReference type="Proteomes" id="UP000708208">
    <property type="component" value="Unassembled WGS sequence"/>
</dbReference>
<protein>
    <submittedName>
        <fullName evidence="2">Uncharacterized protein</fullName>
    </submittedName>
</protein>
<feature type="compositionally biased region" description="Basic and acidic residues" evidence="1">
    <location>
        <begin position="1"/>
        <end position="27"/>
    </location>
</feature>
<sequence length="117" mass="13230">MSSKDLRTRDAIKKRISKHEKAADNHTTRPLTRISVASHLETLEKIFEAFETIHYEILDAADPADLDTQQKIYDDFESEFMAVQLKLKVIEADLASQPVTSSNRMPAGSSRGRNQRG</sequence>
<accession>A0A8J2PKG5</accession>
<gene>
    <name evidence="2" type="ORF">AFUS01_LOCUS34569</name>
</gene>
<feature type="region of interest" description="Disordered" evidence="1">
    <location>
        <begin position="1"/>
        <end position="30"/>
    </location>
</feature>
<feature type="region of interest" description="Disordered" evidence="1">
    <location>
        <begin position="96"/>
        <end position="117"/>
    </location>
</feature>
<organism evidence="2 3">
    <name type="scientific">Allacma fusca</name>
    <dbReference type="NCBI Taxonomy" id="39272"/>
    <lineage>
        <taxon>Eukaryota</taxon>
        <taxon>Metazoa</taxon>
        <taxon>Ecdysozoa</taxon>
        <taxon>Arthropoda</taxon>
        <taxon>Hexapoda</taxon>
        <taxon>Collembola</taxon>
        <taxon>Symphypleona</taxon>
        <taxon>Sminthuridae</taxon>
        <taxon>Allacma</taxon>
    </lineage>
</organism>
<evidence type="ECO:0000313" key="3">
    <source>
        <dbReference type="Proteomes" id="UP000708208"/>
    </source>
</evidence>
<comment type="caution">
    <text evidence="2">The sequence shown here is derived from an EMBL/GenBank/DDBJ whole genome shotgun (WGS) entry which is preliminary data.</text>
</comment>
<proteinExistence type="predicted"/>
<evidence type="ECO:0000313" key="2">
    <source>
        <dbReference type="EMBL" id="CAG7824413.1"/>
    </source>
</evidence>
<dbReference type="AlphaFoldDB" id="A0A8J2PKG5"/>